<dbReference type="RefSeq" id="WP_166288272.1">
    <property type="nucleotide sequence ID" value="NZ_CAWPIE010000009.1"/>
</dbReference>
<organism evidence="1 2">
    <name type="scientific">Photorhabdus stackebrandtii</name>
    <dbReference type="NCBI Taxonomy" id="1123042"/>
    <lineage>
        <taxon>Bacteria</taxon>
        <taxon>Pseudomonadati</taxon>
        <taxon>Pseudomonadota</taxon>
        <taxon>Gammaproteobacteria</taxon>
        <taxon>Enterobacterales</taxon>
        <taxon>Morganellaceae</taxon>
        <taxon>Photorhabdus</taxon>
    </lineage>
</organism>
<evidence type="ECO:0008006" key="3">
    <source>
        <dbReference type="Google" id="ProtNLM"/>
    </source>
</evidence>
<comment type="caution">
    <text evidence="1">The sequence shown here is derived from an EMBL/GenBank/DDBJ whole genome shotgun (WGS) entry which is preliminary data.</text>
</comment>
<proteinExistence type="predicted"/>
<sequence length="173" mass="18560">MFDYQVSKQAHFNRACRAFANARRGNLAQIAGVIGMNPQMLCNKLNPEQSHMLTCVDLMKLTDATQDASILDGLLEQLQCQPSVPVNEICDSNMSSYLLGATAEVGKLASAVVSGGHFNHTRVVEFKRSANNAIRLLTLADITISSRWHTNPASSSAVDVVAGIGSIVSVRSA</sequence>
<dbReference type="GO" id="GO:0003677">
    <property type="term" value="F:DNA binding"/>
    <property type="evidence" value="ECO:0007669"/>
    <property type="project" value="InterPro"/>
</dbReference>
<evidence type="ECO:0000313" key="2">
    <source>
        <dbReference type="Proteomes" id="UP000547931"/>
    </source>
</evidence>
<dbReference type="Proteomes" id="UP000547931">
    <property type="component" value="Unassembled WGS sequence"/>
</dbReference>
<name>A0A7X5TLH5_9GAMM</name>
<gene>
    <name evidence="1" type="ORF">C5470_09855</name>
</gene>
<keyword evidence="2" id="KW-1185">Reference proteome</keyword>
<dbReference type="Pfam" id="PF06892">
    <property type="entry name" value="Phage_CP76"/>
    <property type="match status" value="1"/>
</dbReference>
<evidence type="ECO:0000313" key="1">
    <source>
        <dbReference type="EMBL" id="NHB96693.1"/>
    </source>
</evidence>
<reference evidence="1 2" key="1">
    <citation type="submission" date="2018-02" db="EMBL/GenBank/DDBJ databases">
        <authorList>
            <person name="Machado R.A."/>
        </authorList>
    </citation>
    <scope>NUCLEOTIDE SEQUENCE [LARGE SCALE GENOMIC DNA]</scope>
    <source>
        <strain evidence="1 2">DSM 23271</strain>
    </source>
</reference>
<protein>
    <recommendedName>
        <fullName evidence="3">Phage regulatory CII family protein</fullName>
    </recommendedName>
</protein>
<dbReference type="EMBL" id="PUJV01000009">
    <property type="protein sequence ID" value="NHB96693.1"/>
    <property type="molecule type" value="Genomic_DNA"/>
</dbReference>
<accession>A0A7X5TLH5</accession>
<dbReference type="InterPro" id="IPR009679">
    <property type="entry name" value="Phage_186_CII-like"/>
</dbReference>
<dbReference type="AlphaFoldDB" id="A0A7X5TLH5"/>